<organism evidence="3 4">
    <name type="scientific">Tessaracoccus aquimaris</name>
    <dbReference type="NCBI Taxonomy" id="1332264"/>
    <lineage>
        <taxon>Bacteria</taxon>
        <taxon>Bacillati</taxon>
        <taxon>Actinomycetota</taxon>
        <taxon>Actinomycetes</taxon>
        <taxon>Propionibacteriales</taxon>
        <taxon>Propionibacteriaceae</taxon>
        <taxon>Tessaracoccus</taxon>
    </lineage>
</organism>
<evidence type="ECO:0000313" key="3">
    <source>
        <dbReference type="EMBL" id="AQP47284.1"/>
    </source>
</evidence>
<dbReference type="Proteomes" id="UP000188145">
    <property type="component" value="Chromosome"/>
</dbReference>
<feature type="domain" description="HTH cro/C1-type" evidence="2">
    <location>
        <begin position="34"/>
        <end position="89"/>
    </location>
</feature>
<reference evidence="4" key="1">
    <citation type="submission" date="2017-02" db="EMBL/GenBank/DDBJ databases">
        <title>Tessaracoccus aquaemaris sp. nov., isolated from the intestine of a Korean rockfish, Sebastes schlegelii, in a marine aquaculture pond.</title>
        <authorList>
            <person name="Tak E.J."/>
            <person name="Bae J.-W."/>
        </authorList>
    </citation>
    <scope>NUCLEOTIDE SEQUENCE [LARGE SCALE GENOMIC DNA]</scope>
    <source>
        <strain evidence="4">NSG39</strain>
    </source>
</reference>
<dbReference type="Pfam" id="PF13560">
    <property type="entry name" value="HTH_31"/>
    <property type="match status" value="1"/>
</dbReference>
<dbReference type="RefSeq" id="WP_077685614.1">
    <property type="nucleotide sequence ID" value="NZ_CP019606.1"/>
</dbReference>
<evidence type="ECO:0000259" key="2">
    <source>
        <dbReference type="PROSITE" id="PS50943"/>
    </source>
</evidence>
<gene>
    <name evidence="3" type="ORF">BW730_06985</name>
</gene>
<dbReference type="InterPro" id="IPR010982">
    <property type="entry name" value="Lambda_DNA-bd_dom_sf"/>
</dbReference>
<dbReference type="SMART" id="SM00530">
    <property type="entry name" value="HTH_XRE"/>
    <property type="match status" value="1"/>
</dbReference>
<name>A0A1Q2CME1_9ACTN</name>
<accession>A0A1Q2CME1</accession>
<proteinExistence type="predicted"/>
<sequence>MNKEHTHEPRKGSPSARNGIPERVRHKPSLGEILQAARAETGLSLQQVAEQVGLSKGGISRVEQGKIVKPTLDTLLALSELYGTDPMRLIEAAGYKLKKPTLPDFKPYLRQKYRHLPKTLKTS</sequence>
<dbReference type="STRING" id="1332264.BW730_06985"/>
<dbReference type="KEGG" id="tes:BW730_06985"/>
<dbReference type="Gene3D" id="1.10.260.40">
    <property type="entry name" value="lambda repressor-like DNA-binding domains"/>
    <property type="match status" value="1"/>
</dbReference>
<dbReference type="GO" id="GO:0003677">
    <property type="term" value="F:DNA binding"/>
    <property type="evidence" value="ECO:0007669"/>
    <property type="project" value="InterPro"/>
</dbReference>
<dbReference type="PROSITE" id="PS50943">
    <property type="entry name" value="HTH_CROC1"/>
    <property type="match status" value="1"/>
</dbReference>
<evidence type="ECO:0000313" key="4">
    <source>
        <dbReference type="Proteomes" id="UP000188145"/>
    </source>
</evidence>
<dbReference type="OrthoDB" id="4629244at2"/>
<dbReference type="InterPro" id="IPR001387">
    <property type="entry name" value="Cro/C1-type_HTH"/>
</dbReference>
<evidence type="ECO:0000256" key="1">
    <source>
        <dbReference type="SAM" id="MobiDB-lite"/>
    </source>
</evidence>
<keyword evidence="4" id="KW-1185">Reference proteome</keyword>
<feature type="compositionally biased region" description="Basic and acidic residues" evidence="1">
    <location>
        <begin position="1"/>
        <end position="11"/>
    </location>
</feature>
<dbReference type="CDD" id="cd00093">
    <property type="entry name" value="HTH_XRE"/>
    <property type="match status" value="1"/>
</dbReference>
<dbReference type="EMBL" id="CP019606">
    <property type="protein sequence ID" value="AQP47284.1"/>
    <property type="molecule type" value="Genomic_DNA"/>
</dbReference>
<dbReference type="SUPFAM" id="SSF47413">
    <property type="entry name" value="lambda repressor-like DNA-binding domains"/>
    <property type="match status" value="1"/>
</dbReference>
<protein>
    <recommendedName>
        <fullName evidence="2">HTH cro/C1-type domain-containing protein</fullName>
    </recommendedName>
</protein>
<dbReference type="AlphaFoldDB" id="A0A1Q2CME1"/>
<feature type="region of interest" description="Disordered" evidence="1">
    <location>
        <begin position="1"/>
        <end position="24"/>
    </location>
</feature>